<sequence>MKKNYFVALCIILLLNQLSFAQSKDESEKIQKEIYKKIKIANPSSELMNKLGRMGLDLDCGSQFDSNGDLLIEVSTYEEKKIKNITPYKVVVDDMESFYANRALKNLPQAKSILRTQKLNKTKNTNKTTSLKTTTFGNITHRFENTEIDWNVPTNYQLGASFGGCLTVDETNAQLDLMRSKYPNLITAKINASPTDQLTIENRPIYVVKISNSAISGTKPETLYTGMTHSREVASLMNLTYFMWYLLENYTTDPDVKNLVDHHDLYFIPIVNPDGLAYNQAQSPTGGGMQRKNRRETGACTTFLDGIDLNRNWGTYWGYDDQGSSPNGCNDTYRGTGGFSEAETTIIKDFFLLHNFKTSVNHHAYKNAALHGRAAFYRTNNLSTNPGVPTGRENEYYQYSHDMTQFSRYAYGSSPNISYWNNGNCNDWMSEGSGKNTLCWTPENGATTGEGGFWPTPIQITPIAQRAVRMNFIAGYYSGVYAKLHDLTKSDITNTSGSLSFGLERVGQTSGDFTLTVTPISSNILSVTNVETQSGMTVLEQRNLDVSFTLSPTIAAKEKIEFEVTLSNGSYTIYKTRIEKYYNPTSLFTSVANPTTLALAGWTASGTTSWAITTTDGFGGTPGITTNAAAAYSSAITTANLTQTTAISLAGKQQIAIQFNAKWDLERSFDYVQLQGTTDNGITWIPMNGKYTKPGTTTAVTDYSTTLSTTSKTLGDKDFQPDGQPLYDGDKFGKWVLEEYYISATENAGLFNKTNVKFRFILRTDSNNRNHGYNTTFKGFRFDNFKVLEIISSPPVANCKNATLNLSSAGELIVLPSDVNNNSTDDIGITAISVSPNSFNCAHADTVQQVTLSVTDADGQTSTCVANVTIKDVTPPVTPILTNVTAQCAASPTAPTTTDVCAGTVTGTTTTTFPITTQGTTIVTWSFDDGNGQIVTADQNVIIDDTVAPVTPTLADITGQCLVTPIAPTTTDSCAGTITGTTTTTFPISSSTVITWTFSDGNGQSVTANQNVIIGSTIWNGSTWSNGLPVAGMNAIISGNLPISTNLTACSLTINNNAVVKVNPGFNLNVEGDITVASGASLTFESNANLLQNKNTNGNSGNIIVKRNTSPLMLLDYVLWSSPVSGQQLQSFSPPTLSNRFYTYNPSTNLYNAIVPTNNFATGTAYLIRMPNNHPTSPTIWEGQFQGVPNNGDYTITVANNAYNAIGNPYPSTINANTFISTNNISEALYFWRKTNNTATSSYATYTTAGGTANAGGLSSIEPNGIIQVGQGFIAKSSTPTISFTNAMRVANNANQFLKTKETELHRIWLNLSKEATPVNQMLIAYMPKATLGVDATIDGRYINDNATALNSLIENEEFVIQGRSLPFSDSDVVPLTFKTNTAGNFTIAIDHVDGLFTASQNIFLNDKVTSLNHDLKKTSYSFTTAAGTFNDRFEIVYKENSTLGLAEGVFNENTVLVYNQKGIININAGEKTIATVKIFDIRGRLVYEKNNINSSLTALDSFMAAHQTLIIQITSDENKVVRKKLMY</sequence>
<dbReference type="SUPFAM" id="SSF53187">
    <property type="entry name" value="Zn-dependent exopeptidases"/>
    <property type="match status" value="1"/>
</dbReference>
<dbReference type="Proteomes" id="UP000294644">
    <property type="component" value="Unassembled WGS sequence"/>
</dbReference>
<dbReference type="SMART" id="SM00631">
    <property type="entry name" value="Zn_pept"/>
    <property type="match status" value="1"/>
</dbReference>
<dbReference type="GO" id="GO:0004181">
    <property type="term" value="F:metallocarboxypeptidase activity"/>
    <property type="evidence" value="ECO:0007669"/>
    <property type="project" value="InterPro"/>
</dbReference>
<protein>
    <submittedName>
        <fullName evidence="10">T9SS sorting signal type C domain-containing protein</fullName>
    </submittedName>
</protein>
<evidence type="ECO:0000256" key="6">
    <source>
        <dbReference type="ARBA" id="ARBA00023049"/>
    </source>
</evidence>
<comment type="cofactor">
    <cofactor evidence="1">
        <name>Zn(2+)</name>
        <dbReference type="ChEBI" id="CHEBI:29105"/>
    </cofactor>
</comment>
<keyword evidence="4" id="KW-0378">Hydrolase</keyword>
<dbReference type="InterPro" id="IPR000834">
    <property type="entry name" value="Peptidase_M14"/>
</dbReference>
<dbReference type="InterPro" id="IPR033810">
    <property type="entry name" value="Carboxypeptidase_T"/>
</dbReference>
<keyword evidence="8" id="KW-0732">Signal</keyword>
<gene>
    <name evidence="10" type="ORF">E0F91_01835</name>
</gene>
<dbReference type="GO" id="GO:0008270">
    <property type="term" value="F:zinc ion binding"/>
    <property type="evidence" value="ECO:0007669"/>
    <property type="project" value="InterPro"/>
</dbReference>
<feature type="chain" id="PRO_5020790289" evidence="8">
    <location>
        <begin position="22"/>
        <end position="1528"/>
    </location>
</feature>
<organism evidence="10 11">
    <name type="scientific">Flavobacterium sandaracinum</name>
    <dbReference type="NCBI Taxonomy" id="2541733"/>
    <lineage>
        <taxon>Bacteria</taxon>
        <taxon>Pseudomonadati</taxon>
        <taxon>Bacteroidota</taxon>
        <taxon>Flavobacteriia</taxon>
        <taxon>Flavobacteriales</taxon>
        <taxon>Flavobacteriaceae</taxon>
        <taxon>Flavobacterium</taxon>
    </lineage>
</organism>
<dbReference type="OrthoDB" id="1652165at2"/>
<dbReference type="Pfam" id="PF00246">
    <property type="entry name" value="Peptidase_M14"/>
    <property type="match status" value="1"/>
</dbReference>
<dbReference type="EMBL" id="SMFN01000001">
    <property type="protein sequence ID" value="TDE07847.1"/>
    <property type="molecule type" value="Genomic_DNA"/>
</dbReference>
<dbReference type="GO" id="GO:0006508">
    <property type="term" value="P:proteolysis"/>
    <property type="evidence" value="ECO:0007669"/>
    <property type="project" value="UniProtKB-KW"/>
</dbReference>
<evidence type="ECO:0000256" key="8">
    <source>
        <dbReference type="SAM" id="SignalP"/>
    </source>
</evidence>
<comment type="similarity">
    <text evidence="2 7">Belongs to the peptidase M14 family.</text>
</comment>
<evidence type="ECO:0000256" key="2">
    <source>
        <dbReference type="ARBA" id="ARBA00005988"/>
    </source>
</evidence>
<dbReference type="PANTHER" id="PTHR11705:SF143">
    <property type="entry name" value="SLL0236 PROTEIN"/>
    <property type="match status" value="1"/>
</dbReference>
<evidence type="ECO:0000256" key="4">
    <source>
        <dbReference type="ARBA" id="ARBA00022801"/>
    </source>
</evidence>
<feature type="active site" description="Proton donor/acceptor" evidence="7">
    <location>
        <position position="443"/>
    </location>
</feature>
<comment type="caution">
    <text evidence="10">The sequence shown here is derived from an EMBL/GenBank/DDBJ whole genome shotgun (WGS) entry which is preliminary data.</text>
</comment>
<reference evidence="10 11" key="1">
    <citation type="submission" date="2019-03" db="EMBL/GenBank/DDBJ databases">
        <title>Flavobacterium LB-D12 sp. nov., isolated from arctic soil.</title>
        <authorList>
            <person name="Chaudhary D.K."/>
        </authorList>
    </citation>
    <scope>NUCLEOTIDE SEQUENCE [LARGE SCALE GENOMIC DNA]</scope>
    <source>
        <strain evidence="10 11">LB-D12</strain>
    </source>
</reference>
<keyword evidence="11" id="KW-1185">Reference proteome</keyword>
<keyword evidence="5" id="KW-0862">Zinc</keyword>
<evidence type="ECO:0000256" key="7">
    <source>
        <dbReference type="PROSITE-ProRule" id="PRU01379"/>
    </source>
</evidence>
<feature type="domain" description="Peptidase M14" evidence="9">
    <location>
        <begin position="164"/>
        <end position="478"/>
    </location>
</feature>
<dbReference type="PANTHER" id="PTHR11705">
    <property type="entry name" value="PROTEASE FAMILY M14 CARBOXYPEPTIDASE A,B"/>
    <property type="match status" value="1"/>
</dbReference>
<evidence type="ECO:0000256" key="1">
    <source>
        <dbReference type="ARBA" id="ARBA00001947"/>
    </source>
</evidence>
<evidence type="ECO:0000313" key="11">
    <source>
        <dbReference type="Proteomes" id="UP000294644"/>
    </source>
</evidence>
<keyword evidence="3" id="KW-0645">Protease</keyword>
<dbReference type="PROSITE" id="PS52035">
    <property type="entry name" value="PEPTIDASE_M14"/>
    <property type="match status" value="1"/>
</dbReference>
<dbReference type="GO" id="GO:0005615">
    <property type="term" value="C:extracellular space"/>
    <property type="evidence" value="ECO:0007669"/>
    <property type="project" value="TreeGrafter"/>
</dbReference>
<dbReference type="Gene3D" id="3.40.630.10">
    <property type="entry name" value="Zn peptidases"/>
    <property type="match status" value="1"/>
</dbReference>
<name>A0A4R5D5M2_9FLAO</name>
<dbReference type="RefSeq" id="WP_132064654.1">
    <property type="nucleotide sequence ID" value="NZ_SMFN01000001.1"/>
</dbReference>
<evidence type="ECO:0000256" key="5">
    <source>
        <dbReference type="ARBA" id="ARBA00022833"/>
    </source>
</evidence>
<keyword evidence="6" id="KW-0482">Metalloprotease</keyword>
<feature type="signal peptide" evidence="8">
    <location>
        <begin position="1"/>
        <end position="21"/>
    </location>
</feature>
<dbReference type="NCBIfam" id="NF033708">
    <property type="entry name" value="T9SS_Cterm_ChiA"/>
    <property type="match status" value="1"/>
</dbReference>
<accession>A0A4R5D5M2</accession>
<proteinExistence type="inferred from homology"/>
<evidence type="ECO:0000313" key="10">
    <source>
        <dbReference type="EMBL" id="TDE07847.1"/>
    </source>
</evidence>
<evidence type="ECO:0000259" key="9">
    <source>
        <dbReference type="PROSITE" id="PS52035"/>
    </source>
</evidence>
<evidence type="ECO:0000256" key="3">
    <source>
        <dbReference type="ARBA" id="ARBA00022670"/>
    </source>
</evidence>
<dbReference type="CDD" id="cd03859">
    <property type="entry name" value="M14_CPT"/>
    <property type="match status" value="1"/>
</dbReference>